<evidence type="ECO:0000259" key="12">
    <source>
        <dbReference type="Pfam" id="PF02463"/>
    </source>
</evidence>
<keyword evidence="9 10" id="KW-0227">DNA damage</keyword>
<evidence type="ECO:0000256" key="2">
    <source>
        <dbReference type="ARBA" id="ARBA00008016"/>
    </source>
</evidence>
<evidence type="ECO:0000256" key="9">
    <source>
        <dbReference type="HAMAP-Rule" id="MF_00365"/>
    </source>
</evidence>
<comment type="caution">
    <text evidence="13">The sequence shown here is derived from an EMBL/GenBank/DDBJ whole genome shotgun (WGS) entry which is preliminary data.</text>
</comment>
<dbReference type="InterPro" id="IPR003395">
    <property type="entry name" value="RecF/RecN/SMC_N"/>
</dbReference>
<keyword evidence="14" id="KW-1185">Reference proteome</keyword>
<reference evidence="13 14" key="1">
    <citation type="journal article" date="2021" name="Int. J. Syst. Evol. Microbiol.">
        <title>Reticulibacter mediterranei gen. nov., sp. nov., within the new family Reticulibacteraceae fam. nov., and Ktedonospora formicarum gen. nov., sp. nov., Ktedonobacter robiniae sp. nov., Dictyobacter formicarum sp. nov. and Dictyobacter arantiisoli sp. nov., belonging to the class Ktedonobacteria.</title>
        <authorList>
            <person name="Yabe S."/>
            <person name="Zheng Y."/>
            <person name="Wang C.M."/>
            <person name="Sakai Y."/>
            <person name="Abe K."/>
            <person name="Yokota A."/>
            <person name="Donadio S."/>
            <person name="Cavaletti L."/>
            <person name="Monciardini P."/>
        </authorList>
    </citation>
    <scope>NUCLEOTIDE SEQUENCE [LARGE SCALE GENOMIC DNA]</scope>
    <source>
        <strain evidence="13 14">SOSP1-30</strain>
    </source>
</reference>
<dbReference type="Gene3D" id="1.20.1050.90">
    <property type="entry name" value="RecF/RecN/SMC, N-terminal domain"/>
    <property type="match status" value="1"/>
</dbReference>
<dbReference type="Gene3D" id="3.40.50.300">
    <property type="entry name" value="P-loop containing nucleotide triphosphate hydrolases"/>
    <property type="match status" value="1"/>
</dbReference>
<dbReference type="HAMAP" id="MF_00365">
    <property type="entry name" value="RecF"/>
    <property type="match status" value="1"/>
</dbReference>
<evidence type="ECO:0000256" key="7">
    <source>
        <dbReference type="ARBA" id="ARBA00022840"/>
    </source>
</evidence>
<evidence type="ECO:0000313" key="13">
    <source>
        <dbReference type="EMBL" id="GHO53030.1"/>
    </source>
</evidence>
<dbReference type="EMBL" id="BNJG01000001">
    <property type="protein sequence ID" value="GHO53030.1"/>
    <property type="molecule type" value="Genomic_DNA"/>
</dbReference>
<evidence type="ECO:0000256" key="6">
    <source>
        <dbReference type="ARBA" id="ARBA00022741"/>
    </source>
</evidence>
<keyword evidence="8 9" id="KW-0238">DNA-binding</keyword>
<comment type="subcellular location">
    <subcellularLocation>
        <location evidence="1 9 10">Cytoplasm</location>
    </subcellularLocation>
</comment>
<evidence type="ECO:0000256" key="8">
    <source>
        <dbReference type="ARBA" id="ARBA00023125"/>
    </source>
</evidence>
<feature type="binding site" evidence="9">
    <location>
        <begin position="30"/>
        <end position="37"/>
    </location>
    <ligand>
        <name>ATP</name>
        <dbReference type="ChEBI" id="CHEBI:30616"/>
    </ligand>
</feature>
<protein>
    <recommendedName>
        <fullName evidence="3 9">DNA replication and repair protein RecF</fullName>
    </recommendedName>
</protein>
<comment type="function">
    <text evidence="9 10">The RecF protein is involved in DNA metabolism; it is required for DNA replication and normal SOS inducibility. RecF binds preferentially to single-stranded, linear DNA. It also seems to bind ATP.</text>
</comment>
<keyword evidence="6 9" id="KW-0547">Nucleotide-binding</keyword>
<evidence type="ECO:0000256" key="10">
    <source>
        <dbReference type="RuleBase" id="RU000578"/>
    </source>
</evidence>
<dbReference type="InterPro" id="IPR001238">
    <property type="entry name" value="DNA-binding_RecF"/>
</dbReference>
<keyword evidence="9 10" id="KW-0234">DNA repair</keyword>
<dbReference type="InterPro" id="IPR027417">
    <property type="entry name" value="P-loop_NTPase"/>
</dbReference>
<proteinExistence type="inferred from homology"/>
<evidence type="ECO:0000256" key="5">
    <source>
        <dbReference type="ARBA" id="ARBA00022705"/>
    </source>
</evidence>
<dbReference type="PANTHER" id="PTHR32182">
    <property type="entry name" value="DNA REPLICATION AND REPAIR PROTEIN RECF"/>
    <property type="match status" value="1"/>
</dbReference>
<accession>A0ABQ3UK56</accession>
<organism evidence="13 14">
    <name type="scientific">Ktedonobacter robiniae</name>
    <dbReference type="NCBI Taxonomy" id="2778365"/>
    <lineage>
        <taxon>Bacteria</taxon>
        <taxon>Bacillati</taxon>
        <taxon>Chloroflexota</taxon>
        <taxon>Ktedonobacteria</taxon>
        <taxon>Ktedonobacterales</taxon>
        <taxon>Ktedonobacteraceae</taxon>
        <taxon>Ktedonobacter</taxon>
    </lineage>
</organism>
<keyword evidence="9 10" id="KW-0742">SOS response</keyword>
<evidence type="ECO:0000256" key="11">
    <source>
        <dbReference type="SAM" id="MobiDB-lite"/>
    </source>
</evidence>
<name>A0ABQ3UK56_9CHLR</name>
<evidence type="ECO:0000256" key="1">
    <source>
        <dbReference type="ARBA" id="ARBA00004496"/>
    </source>
</evidence>
<dbReference type="RefSeq" id="WP_201369879.1">
    <property type="nucleotide sequence ID" value="NZ_BNJG01000001.1"/>
</dbReference>
<dbReference type="SUPFAM" id="SSF52540">
    <property type="entry name" value="P-loop containing nucleoside triphosphate hydrolases"/>
    <property type="match status" value="1"/>
</dbReference>
<evidence type="ECO:0000256" key="3">
    <source>
        <dbReference type="ARBA" id="ARBA00020170"/>
    </source>
</evidence>
<keyword evidence="7 9" id="KW-0067">ATP-binding</keyword>
<evidence type="ECO:0000313" key="14">
    <source>
        <dbReference type="Proteomes" id="UP000654345"/>
    </source>
</evidence>
<keyword evidence="5 9" id="KW-0235">DNA replication</keyword>
<comment type="similarity">
    <text evidence="2 9 10">Belongs to the RecF family.</text>
</comment>
<sequence>MYLTHLTLEYFRNYKHLDLTLGPGLFFFCGENAQGKTNLLEAVSMLATATSFHASSDREVVNWQAPDHVAHLQGRVSRHEDDAQIEISVFDPTPPTFSQDDTSQQTSRGLDLPANTPRKRYKLNGVPRRTIDIIGQMKVVLFAPVDLHLVDGSPEERRRFFDRALCQVSPHYCQALVRYRKVVTQRSALLKRIRDHQEDPRLIDYLDDQLTQLANQIMYERHHMLASINQLANPLQQAISGGRERLEIIYRPSFSVDESLSLPEAQKHYQQQLQAIRRKETMQGVCLLGPHRDDLEFLVNGINMLSYGSRGQQRTAALSTKLAELAFMRSNTGDEPVLLLDDVFSELDAVRRQYLLQEVLSHQQVLLTATDLESFPPEIAQKAHIYHVQHGNITLPTGPLT</sequence>
<dbReference type="PROSITE" id="PS00617">
    <property type="entry name" value="RECF_1"/>
    <property type="match status" value="1"/>
</dbReference>
<dbReference type="InterPro" id="IPR018078">
    <property type="entry name" value="DNA-binding_RecF_CS"/>
</dbReference>
<dbReference type="PANTHER" id="PTHR32182:SF0">
    <property type="entry name" value="DNA REPLICATION AND REPAIR PROTEIN RECF"/>
    <property type="match status" value="1"/>
</dbReference>
<dbReference type="PROSITE" id="PS00618">
    <property type="entry name" value="RECF_2"/>
    <property type="match status" value="1"/>
</dbReference>
<dbReference type="Pfam" id="PF02463">
    <property type="entry name" value="SMC_N"/>
    <property type="match status" value="1"/>
</dbReference>
<dbReference type="Proteomes" id="UP000654345">
    <property type="component" value="Unassembled WGS sequence"/>
</dbReference>
<dbReference type="InterPro" id="IPR042174">
    <property type="entry name" value="RecF_2"/>
</dbReference>
<evidence type="ECO:0000256" key="4">
    <source>
        <dbReference type="ARBA" id="ARBA00022490"/>
    </source>
</evidence>
<gene>
    <name evidence="9 13" type="primary">recF</name>
    <name evidence="13" type="ORF">KSB_15050</name>
</gene>
<dbReference type="NCBIfam" id="TIGR00611">
    <property type="entry name" value="recf"/>
    <property type="match status" value="1"/>
</dbReference>
<feature type="domain" description="RecF/RecN/SMC N-terminal" evidence="12">
    <location>
        <begin position="2"/>
        <end position="375"/>
    </location>
</feature>
<feature type="region of interest" description="Disordered" evidence="11">
    <location>
        <begin position="90"/>
        <end position="116"/>
    </location>
</feature>
<feature type="compositionally biased region" description="Polar residues" evidence="11">
    <location>
        <begin position="96"/>
        <end position="108"/>
    </location>
</feature>
<keyword evidence="4 9" id="KW-0963">Cytoplasm</keyword>